<dbReference type="EMBL" id="BNCP01000021">
    <property type="protein sequence ID" value="GIL81353.1"/>
    <property type="molecule type" value="Genomic_DNA"/>
</dbReference>
<dbReference type="AlphaFoldDB" id="A0A8J4FML5"/>
<evidence type="ECO:0000313" key="3">
    <source>
        <dbReference type="Proteomes" id="UP000747110"/>
    </source>
</evidence>
<proteinExistence type="predicted"/>
<sequence length="181" mass="18057">MSSGNTDSPVKPHAAEERSPGGWEPATTAALPPVTPPTPADASAGCTGAGAGAAGECARTRLKVPTFAPRAAGAAAAAMGTPHADCSLTMGDDRIIEEDLSTNGAVGRAELPVVAAGAPEKETAPAAAPGPPPPPPGAPPGNMGAMWKRKMAWRDWEGPGLPTTWTSNCVGFPSAWLACNT</sequence>
<accession>A0A8J4FML5</accession>
<keyword evidence="3" id="KW-1185">Reference proteome</keyword>
<comment type="caution">
    <text evidence="2">The sequence shown here is derived from an EMBL/GenBank/DDBJ whole genome shotgun (WGS) entry which is preliminary data.</text>
</comment>
<evidence type="ECO:0000256" key="1">
    <source>
        <dbReference type="SAM" id="MobiDB-lite"/>
    </source>
</evidence>
<evidence type="ECO:0000313" key="2">
    <source>
        <dbReference type="EMBL" id="GIL81353.1"/>
    </source>
</evidence>
<feature type="region of interest" description="Disordered" evidence="1">
    <location>
        <begin position="120"/>
        <end position="145"/>
    </location>
</feature>
<dbReference type="Proteomes" id="UP000747110">
    <property type="component" value="Unassembled WGS sequence"/>
</dbReference>
<organism evidence="2 3">
    <name type="scientific">Volvox reticuliferus</name>
    <dbReference type="NCBI Taxonomy" id="1737510"/>
    <lineage>
        <taxon>Eukaryota</taxon>
        <taxon>Viridiplantae</taxon>
        <taxon>Chlorophyta</taxon>
        <taxon>core chlorophytes</taxon>
        <taxon>Chlorophyceae</taxon>
        <taxon>CS clade</taxon>
        <taxon>Chlamydomonadales</taxon>
        <taxon>Volvocaceae</taxon>
        <taxon>Volvox</taxon>
    </lineage>
</organism>
<reference evidence="2" key="1">
    <citation type="journal article" date="2021" name="Proc. Natl. Acad. Sci. U.S.A.">
        <title>Three genomes in the algal genus Volvox reveal the fate of a haploid sex-determining region after a transition to homothallism.</title>
        <authorList>
            <person name="Yamamoto K."/>
            <person name="Hamaji T."/>
            <person name="Kawai-Toyooka H."/>
            <person name="Matsuzaki R."/>
            <person name="Takahashi F."/>
            <person name="Nishimura Y."/>
            <person name="Kawachi M."/>
            <person name="Noguchi H."/>
            <person name="Minakuchi Y."/>
            <person name="Umen J.G."/>
            <person name="Toyoda A."/>
            <person name="Nozaki H."/>
        </authorList>
    </citation>
    <scope>NUCLEOTIDE SEQUENCE</scope>
    <source>
        <strain evidence="2">NIES-3786</strain>
    </source>
</reference>
<feature type="region of interest" description="Disordered" evidence="1">
    <location>
        <begin position="1"/>
        <end position="52"/>
    </location>
</feature>
<protein>
    <submittedName>
        <fullName evidence="2">Uncharacterized protein</fullName>
    </submittedName>
</protein>
<feature type="compositionally biased region" description="Pro residues" evidence="1">
    <location>
        <begin position="128"/>
        <end position="139"/>
    </location>
</feature>
<gene>
    <name evidence="2" type="ORF">Vretifemale_10430</name>
</gene>
<name>A0A8J4FML5_9CHLO</name>